<name>A0A8S3XYR3_PARAO</name>
<evidence type="ECO:0000256" key="1">
    <source>
        <dbReference type="SAM" id="MobiDB-lite"/>
    </source>
</evidence>
<organism evidence="2 3">
    <name type="scientific">Parnassius apollo</name>
    <name type="common">Apollo butterfly</name>
    <name type="synonym">Papilio apollo</name>
    <dbReference type="NCBI Taxonomy" id="110799"/>
    <lineage>
        <taxon>Eukaryota</taxon>
        <taxon>Metazoa</taxon>
        <taxon>Ecdysozoa</taxon>
        <taxon>Arthropoda</taxon>
        <taxon>Hexapoda</taxon>
        <taxon>Insecta</taxon>
        <taxon>Pterygota</taxon>
        <taxon>Neoptera</taxon>
        <taxon>Endopterygota</taxon>
        <taxon>Lepidoptera</taxon>
        <taxon>Glossata</taxon>
        <taxon>Ditrysia</taxon>
        <taxon>Papilionoidea</taxon>
        <taxon>Papilionidae</taxon>
        <taxon>Parnassiinae</taxon>
        <taxon>Parnassini</taxon>
        <taxon>Parnassius</taxon>
        <taxon>Parnassius</taxon>
    </lineage>
</organism>
<sequence>MNAPTLATETTFDANRTNDTTRFALMPDCDVFIRMGNQSTRPVATNAPRLALVKNYPVTSTIAPTFQLQRPVFNQPRILLLKRNLIRTPTQTVTSEAPSRMTDLNLKFDSTSTYALLSTNVPSNTIPLTFRLLKPNTNIEKPKQNKSNESTTIKQNQQPLDSAGQSTTDNQHKDQDVSNTTLESSLVVHTKETMTPNENQDCEQIKSSDPDSVSAESKNNDSEEVHQPESVPETQSSVERNSVICYNNLHR</sequence>
<dbReference type="Proteomes" id="UP000691718">
    <property type="component" value="Unassembled WGS sequence"/>
</dbReference>
<keyword evidence="3" id="KW-1185">Reference proteome</keyword>
<gene>
    <name evidence="2" type="ORF">PAPOLLO_LOCUS23802</name>
</gene>
<accession>A0A8S3XYR3</accession>
<feature type="region of interest" description="Disordered" evidence="1">
    <location>
        <begin position="137"/>
        <end position="251"/>
    </location>
</feature>
<evidence type="ECO:0000313" key="2">
    <source>
        <dbReference type="EMBL" id="CAG5047177.1"/>
    </source>
</evidence>
<comment type="caution">
    <text evidence="2">The sequence shown here is derived from an EMBL/GenBank/DDBJ whole genome shotgun (WGS) entry which is preliminary data.</text>
</comment>
<reference evidence="2" key="1">
    <citation type="submission" date="2021-04" db="EMBL/GenBank/DDBJ databases">
        <authorList>
            <person name="Tunstrom K."/>
        </authorList>
    </citation>
    <scope>NUCLEOTIDE SEQUENCE</scope>
</reference>
<evidence type="ECO:0000313" key="3">
    <source>
        <dbReference type="Proteomes" id="UP000691718"/>
    </source>
</evidence>
<proteinExistence type="predicted"/>
<feature type="compositionally biased region" description="Basic and acidic residues" evidence="1">
    <location>
        <begin position="218"/>
        <end position="227"/>
    </location>
</feature>
<dbReference type="AlphaFoldDB" id="A0A8S3XYR3"/>
<dbReference type="EMBL" id="CAJQZP010001449">
    <property type="protein sequence ID" value="CAG5047177.1"/>
    <property type="molecule type" value="Genomic_DNA"/>
</dbReference>
<feature type="compositionally biased region" description="Polar residues" evidence="1">
    <location>
        <begin position="137"/>
        <end position="169"/>
    </location>
</feature>
<protein>
    <submittedName>
        <fullName evidence="2">(apollo) hypothetical protein</fullName>
    </submittedName>
</protein>